<keyword evidence="1 2" id="KW-0378">Hydrolase</keyword>
<proteinExistence type="inferred from homology"/>
<dbReference type="SUPFAM" id="SSF56529">
    <property type="entry name" value="FAH"/>
    <property type="match status" value="1"/>
</dbReference>
<comment type="catalytic activity">
    <reaction evidence="1">
        <text>4-fumarylacetoacetate + H2O = acetoacetate + fumarate + H(+)</text>
        <dbReference type="Rhea" id="RHEA:10244"/>
        <dbReference type="ChEBI" id="CHEBI:13705"/>
        <dbReference type="ChEBI" id="CHEBI:15377"/>
        <dbReference type="ChEBI" id="CHEBI:15378"/>
        <dbReference type="ChEBI" id="CHEBI:18034"/>
        <dbReference type="ChEBI" id="CHEBI:29806"/>
        <dbReference type="EC" id="3.7.1.2"/>
    </reaction>
</comment>
<gene>
    <name evidence="2" type="ORF">PVAG01_05640</name>
</gene>
<evidence type="ECO:0000256" key="1">
    <source>
        <dbReference type="RuleBase" id="RU366008"/>
    </source>
</evidence>
<keyword evidence="3" id="KW-1185">Reference proteome</keyword>
<sequence length="102" mass="10963">MDKVAMCGLATGDLLGTSTISGDAVDDKGKKKELGCLYETTQDGLEVVTLADGFEMKYPENGDEIILTCWCEGVHENMTLGFGDCRGTLLPAFENEVSMGFN</sequence>
<protein>
    <recommendedName>
        <fullName evidence="1">Fumarylacetoacetase</fullName>
        <ecNumber evidence="1">3.7.1.2</ecNumber>
    </recommendedName>
    <alternativeName>
        <fullName evidence="1">Fumarylacetoacetate hydrolase</fullName>
    </alternativeName>
</protein>
<dbReference type="EMBL" id="JBFCZG010000004">
    <property type="protein sequence ID" value="KAL3423893.1"/>
    <property type="molecule type" value="Genomic_DNA"/>
</dbReference>
<accession>A0ABR4PKX6</accession>
<evidence type="ECO:0000313" key="2">
    <source>
        <dbReference type="EMBL" id="KAL3423893.1"/>
    </source>
</evidence>
<comment type="pathway">
    <text evidence="1">Amino-acid degradation; L-phenylalanine degradation; acetoacetate and fumarate from L-phenylalanine: step 6/6.</text>
</comment>
<evidence type="ECO:0000313" key="3">
    <source>
        <dbReference type="Proteomes" id="UP001629113"/>
    </source>
</evidence>
<reference evidence="2 3" key="1">
    <citation type="submission" date="2024-06" db="EMBL/GenBank/DDBJ databases">
        <title>Complete genome of Phlyctema vagabunda strain 19-DSS-EL-015.</title>
        <authorList>
            <person name="Fiorenzani C."/>
        </authorList>
    </citation>
    <scope>NUCLEOTIDE SEQUENCE [LARGE SCALE GENOMIC DNA]</scope>
    <source>
        <strain evidence="2 3">19-DSS-EL-015</strain>
    </source>
</reference>
<keyword evidence="1" id="KW-0460">Magnesium</keyword>
<dbReference type="PANTHER" id="PTHR43069">
    <property type="entry name" value="FUMARYLACETOACETASE"/>
    <property type="match status" value="1"/>
</dbReference>
<keyword evidence="1" id="KW-0106">Calcium</keyword>
<dbReference type="Proteomes" id="UP001629113">
    <property type="component" value="Unassembled WGS sequence"/>
</dbReference>
<dbReference type="EC" id="3.7.1.2" evidence="1"/>
<dbReference type="Gene3D" id="3.90.850.10">
    <property type="entry name" value="Fumarylacetoacetase-like, C-terminal domain"/>
    <property type="match status" value="1"/>
</dbReference>
<organism evidence="2 3">
    <name type="scientific">Phlyctema vagabunda</name>
    <dbReference type="NCBI Taxonomy" id="108571"/>
    <lineage>
        <taxon>Eukaryota</taxon>
        <taxon>Fungi</taxon>
        <taxon>Dikarya</taxon>
        <taxon>Ascomycota</taxon>
        <taxon>Pezizomycotina</taxon>
        <taxon>Leotiomycetes</taxon>
        <taxon>Helotiales</taxon>
        <taxon>Dermateaceae</taxon>
        <taxon>Phlyctema</taxon>
    </lineage>
</organism>
<comment type="caution">
    <text evidence="2">The sequence shown here is derived from an EMBL/GenBank/DDBJ whole genome shotgun (WGS) entry which is preliminary data.</text>
</comment>
<dbReference type="InterPro" id="IPR005959">
    <property type="entry name" value="Fumarylacetoacetase"/>
</dbReference>
<comment type="cofactor">
    <cofactor evidence="1">
        <name>Mg(2+)</name>
        <dbReference type="ChEBI" id="CHEBI:18420"/>
    </cofactor>
    <cofactor evidence="1">
        <name>Ca(2+)</name>
        <dbReference type="ChEBI" id="CHEBI:29108"/>
    </cofactor>
</comment>
<comment type="similarity">
    <text evidence="1">Belongs to the FAH family.</text>
</comment>
<dbReference type="InterPro" id="IPR036663">
    <property type="entry name" value="Fumarylacetoacetase_C_sf"/>
</dbReference>
<keyword evidence="1" id="KW-0585">Phenylalanine catabolism</keyword>
<keyword evidence="1" id="KW-0479">Metal-binding</keyword>
<dbReference type="GO" id="GO:0016787">
    <property type="term" value="F:hydrolase activity"/>
    <property type="evidence" value="ECO:0007669"/>
    <property type="project" value="UniProtKB-KW"/>
</dbReference>
<name>A0ABR4PKX6_9HELO</name>
<keyword evidence="1" id="KW-0828">Tyrosine catabolism</keyword>
<dbReference type="PANTHER" id="PTHR43069:SF2">
    <property type="entry name" value="FUMARYLACETOACETASE"/>
    <property type="match status" value="1"/>
</dbReference>